<proteinExistence type="predicted"/>
<dbReference type="RefSeq" id="WP_186409347.1">
    <property type="nucleotide sequence ID" value="NZ_FLQY01000001.1"/>
</dbReference>
<evidence type="ECO:0000313" key="1">
    <source>
        <dbReference type="EMBL" id="SBT03166.1"/>
    </source>
</evidence>
<evidence type="ECO:0000313" key="2">
    <source>
        <dbReference type="Proteomes" id="UP000199600"/>
    </source>
</evidence>
<accession>A0A1A8XEK4</accession>
<name>A0A1A8XEK4_9RHOO</name>
<dbReference type="AlphaFoldDB" id="A0A1A8XEK4"/>
<dbReference type="Pfam" id="PF11142">
    <property type="entry name" value="DUF2917"/>
    <property type="match status" value="1"/>
</dbReference>
<protein>
    <recommendedName>
        <fullName evidence="3">DUF2917 domain-containing protein</fullName>
    </recommendedName>
</protein>
<organism evidence="1 2">
    <name type="scientific">Candidatus Propionivibrio aalborgensis</name>
    <dbReference type="NCBI Taxonomy" id="1860101"/>
    <lineage>
        <taxon>Bacteria</taxon>
        <taxon>Pseudomonadati</taxon>
        <taxon>Pseudomonadota</taxon>
        <taxon>Betaproteobacteria</taxon>
        <taxon>Rhodocyclales</taxon>
        <taxon>Rhodocyclaceae</taxon>
        <taxon>Propionivibrio</taxon>
    </lineage>
</organism>
<keyword evidence="2" id="KW-1185">Reference proteome</keyword>
<sequence length="121" mass="12989">MNFDPYNSELCLAHNAPVRLMSARGVRVICTAGRIWLTVEGEAGDVFLAAGESHLIRGRGLALLEAIGSGRVRFQKAAKPFRNLIQALSLSRLKGSSRLGVSCHDASGSRMTLRLTPAADL</sequence>
<dbReference type="Proteomes" id="UP000199600">
    <property type="component" value="Unassembled WGS sequence"/>
</dbReference>
<dbReference type="EMBL" id="FLQY01000001">
    <property type="protein sequence ID" value="SBT03166.1"/>
    <property type="molecule type" value="Genomic_DNA"/>
</dbReference>
<reference evidence="1 2" key="1">
    <citation type="submission" date="2016-06" db="EMBL/GenBank/DDBJ databases">
        <authorList>
            <person name="Kjaerup R.B."/>
            <person name="Dalgaard T.S."/>
            <person name="Juul-Madsen H.R."/>
        </authorList>
    </citation>
    <scope>NUCLEOTIDE SEQUENCE [LARGE SCALE GENOMIC DNA]</scope>
    <source>
        <strain evidence="1">2</strain>
    </source>
</reference>
<gene>
    <name evidence="1" type="ORF">PROAA_10016</name>
</gene>
<evidence type="ECO:0008006" key="3">
    <source>
        <dbReference type="Google" id="ProtNLM"/>
    </source>
</evidence>
<dbReference type="InterPro" id="IPR021317">
    <property type="entry name" value="DUF2917"/>
</dbReference>